<feature type="region of interest" description="Disordered" evidence="1">
    <location>
        <begin position="366"/>
        <end position="385"/>
    </location>
</feature>
<feature type="region of interest" description="Disordered" evidence="1">
    <location>
        <begin position="40"/>
        <end position="160"/>
    </location>
</feature>
<reference evidence="2" key="1">
    <citation type="journal article" date="2021" name="Nat. Commun.">
        <title>Genetic determinants of endophytism in the Arabidopsis root mycobiome.</title>
        <authorList>
            <person name="Mesny F."/>
            <person name="Miyauchi S."/>
            <person name="Thiergart T."/>
            <person name="Pickel B."/>
            <person name="Atanasova L."/>
            <person name="Karlsson M."/>
            <person name="Huettel B."/>
            <person name="Barry K.W."/>
            <person name="Haridas S."/>
            <person name="Chen C."/>
            <person name="Bauer D."/>
            <person name="Andreopoulos W."/>
            <person name="Pangilinan J."/>
            <person name="LaButti K."/>
            <person name="Riley R."/>
            <person name="Lipzen A."/>
            <person name="Clum A."/>
            <person name="Drula E."/>
            <person name="Henrissat B."/>
            <person name="Kohler A."/>
            <person name="Grigoriev I.V."/>
            <person name="Martin F.M."/>
            <person name="Hacquard S."/>
        </authorList>
    </citation>
    <scope>NUCLEOTIDE SEQUENCE</scope>
    <source>
        <strain evidence="2">MPI-CAGE-AT-0016</strain>
    </source>
</reference>
<evidence type="ECO:0000313" key="3">
    <source>
        <dbReference type="Proteomes" id="UP000813385"/>
    </source>
</evidence>
<dbReference type="Proteomes" id="UP000813385">
    <property type="component" value="Unassembled WGS sequence"/>
</dbReference>
<keyword evidence="3" id="KW-1185">Reference proteome</keyword>
<organism evidence="2 3">
    <name type="scientific">Plectosphaerella cucumerina</name>
    <dbReference type="NCBI Taxonomy" id="40658"/>
    <lineage>
        <taxon>Eukaryota</taxon>
        <taxon>Fungi</taxon>
        <taxon>Dikarya</taxon>
        <taxon>Ascomycota</taxon>
        <taxon>Pezizomycotina</taxon>
        <taxon>Sordariomycetes</taxon>
        <taxon>Hypocreomycetidae</taxon>
        <taxon>Glomerellales</taxon>
        <taxon>Plectosphaerellaceae</taxon>
        <taxon>Plectosphaerella</taxon>
    </lineage>
</organism>
<feature type="region of interest" description="Disordered" evidence="1">
    <location>
        <begin position="405"/>
        <end position="425"/>
    </location>
</feature>
<feature type="compositionally biased region" description="Polar residues" evidence="1">
    <location>
        <begin position="474"/>
        <end position="484"/>
    </location>
</feature>
<comment type="caution">
    <text evidence="2">The sequence shown here is derived from an EMBL/GenBank/DDBJ whole genome shotgun (WGS) entry which is preliminary data.</text>
</comment>
<feature type="compositionally biased region" description="Polar residues" evidence="1">
    <location>
        <begin position="376"/>
        <end position="385"/>
    </location>
</feature>
<dbReference type="AlphaFoldDB" id="A0A8K0T7D2"/>
<feature type="compositionally biased region" description="Polar residues" evidence="1">
    <location>
        <begin position="122"/>
        <end position="134"/>
    </location>
</feature>
<proteinExistence type="predicted"/>
<dbReference type="EMBL" id="JAGPXD010000007">
    <property type="protein sequence ID" value="KAH7347518.1"/>
    <property type="molecule type" value="Genomic_DNA"/>
</dbReference>
<feature type="region of interest" description="Disordered" evidence="1">
    <location>
        <begin position="458"/>
        <end position="484"/>
    </location>
</feature>
<name>A0A8K0T7D2_9PEZI</name>
<feature type="region of interest" description="Disordered" evidence="1">
    <location>
        <begin position="304"/>
        <end position="355"/>
    </location>
</feature>
<sequence length="484" mass="51909">METSDVEVQTAAVTEDQVRLDAAQAMVHLKYGEESMGQASALPEVGLELPSVMDEPSPSPEKTTATLPDEGPATTESQQSPWQASVPEPACTVSLSDDHLERPQSQLSDPPAFSQAVEPIRNESQQTPWCQDSHYSPLPQVLVSSNPSPIGVTDSPDTEGPWARRIRQAHEAAQLAISSLTWPDLLSQHMCHSMKDPLPDNVPEDSRSVASGDTHSLHTAPSTPTGEGPDTVFEDASSPRDGQVLATPKDTSFQTGFVLKPFAAFRSPTSELRSSPTRNRGVSCRIGARSRSILVRRDPSTASIRSKKLVSWASLNEQSDDTASPATLATTRSRASSPPPDQALADLPTGEKDPFRKHFSAIKKKAKGHRHRILPSASQQVWRSPSPTAMANAFIMADELAKSSRDAEAPAGKPDASPVAVSPEVDESFDDVDEVLRNLGDFLDMVDVEADVEKAKADLSAGKTSEKMSLTAGRRSTSAVGATR</sequence>
<dbReference type="OrthoDB" id="5419922at2759"/>
<feature type="compositionally biased region" description="Polar residues" evidence="1">
    <location>
        <begin position="74"/>
        <end position="83"/>
    </location>
</feature>
<protein>
    <submittedName>
        <fullName evidence="2">Uncharacterized protein</fullName>
    </submittedName>
</protein>
<feature type="compositionally biased region" description="Polar residues" evidence="1">
    <location>
        <begin position="208"/>
        <end position="225"/>
    </location>
</feature>
<feature type="compositionally biased region" description="Polar residues" evidence="1">
    <location>
        <begin position="313"/>
        <end position="336"/>
    </location>
</feature>
<gene>
    <name evidence="2" type="ORF">B0T11DRAFT_291425</name>
</gene>
<evidence type="ECO:0000256" key="1">
    <source>
        <dbReference type="SAM" id="MobiDB-lite"/>
    </source>
</evidence>
<evidence type="ECO:0000313" key="2">
    <source>
        <dbReference type="EMBL" id="KAH7347518.1"/>
    </source>
</evidence>
<feature type="region of interest" description="Disordered" evidence="1">
    <location>
        <begin position="191"/>
        <end position="251"/>
    </location>
</feature>
<accession>A0A8K0T7D2</accession>